<dbReference type="AlphaFoldDB" id="A0A0D4C0W1"/>
<dbReference type="InterPro" id="IPR042070">
    <property type="entry name" value="PucR_C-HTH_sf"/>
</dbReference>
<dbReference type="EMBL" id="CP011005">
    <property type="protein sequence ID" value="AJT42025.1"/>
    <property type="molecule type" value="Genomic_DNA"/>
</dbReference>
<dbReference type="KEGG" id="ari:UM93_11810"/>
<evidence type="ECO:0000259" key="1">
    <source>
        <dbReference type="Pfam" id="PF13556"/>
    </source>
</evidence>
<organism evidence="2 3">
    <name type="scientific">Psychromicrobium lacuslunae</name>
    <dbReference type="NCBI Taxonomy" id="1618207"/>
    <lineage>
        <taxon>Bacteria</taxon>
        <taxon>Bacillati</taxon>
        <taxon>Actinomycetota</taxon>
        <taxon>Actinomycetes</taxon>
        <taxon>Micrococcales</taxon>
        <taxon>Micrococcaceae</taxon>
        <taxon>Psychromicrobium</taxon>
    </lineage>
</organism>
<dbReference type="Proteomes" id="UP000061839">
    <property type="component" value="Chromosome"/>
</dbReference>
<evidence type="ECO:0000313" key="2">
    <source>
        <dbReference type="EMBL" id="AJT42025.1"/>
    </source>
</evidence>
<proteinExistence type="predicted"/>
<name>A0A0D4C0W1_9MICC</name>
<evidence type="ECO:0000313" key="3">
    <source>
        <dbReference type="Proteomes" id="UP000061839"/>
    </source>
</evidence>
<dbReference type="HOGENOM" id="CLU_068869_0_0_11"/>
<gene>
    <name evidence="2" type="ORF">UM93_11810</name>
</gene>
<protein>
    <recommendedName>
        <fullName evidence="1">PucR C-terminal helix-turn-helix domain-containing protein</fullName>
    </recommendedName>
</protein>
<dbReference type="Gene3D" id="1.10.10.2840">
    <property type="entry name" value="PucR C-terminal helix-turn-helix domain"/>
    <property type="match status" value="1"/>
</dbReference>
<dbReference type="PATRIC" id="fig|1618207.4.peg.2394"/>
<keyword evidence="3" id="KW-1185">Reference proteome</keyword>
<sequence>MQELTGRLQALDPEASESLKVISYFDVLINGKVSVEALLRAAVTLTGCPCGYSPVSGKPIRLCPNGERTAQAFPAQQGGLAFTMDDGGRLWLEREGAEHANDALVLERLALAIGIAQGRLDEPRRNLNLALEEETAASDRATAIAALGLAPHGDYRILACYPEAELPEVSQQTILSTRYGLIRAGIDKNTGAALGQHSTPLGLGRIVQPGRLKDSWEAALVALLMASPSLPSVDATALGVAVHLIKLPVEALRLDPDVDGLASFFEQHSWAEETVAALCASSSLRAAANLLGLHHSTVQHRVAEIQQVLSIDPLTPSGVFRLNAARVALRLSQ</sequence>
<accession>A0A0D4C0W1</accession>
<reference evidence="2 3" key="1">
    <citation type="journal article" date="2015" name="Genome Announc.">
        <title>Complete Genome Sequencing of Protease-Producing Novel Arthrobacter sp. Strain IHBB 11108 Using PacBio Single-Molecule Real-Time Sequencing Technology.</title>
        <authorList>
            <person name="Kiran S."/>
            <person name="Swarnkar M.K."/>
            <person name="Pal M."/>
            <person name="Thakur R."/>
            <person name="Tewari R."/>
            <person name="Singh A.K."/>
            <person name="Gulati A."/>
        </authorList>
    </citation>
    <scope>NUCLEOTIDE SEQUENCE [LARGE SCALE GENOMIC DNA]</scope>
    <source>
        <strain evidence="2 3">IHBB 11108</strain>
    </source>
</reference>
<dbReference type="STRING" id="1618207.UM93_11810"/>
<feature type="domain" description="PucR C-terminal helix-turn-helix" evidence="1">
    <location>
        <begin position="273"/>
        <end position="325"/>
    </location>
</feature>
<dbReference type="OrthoDB" id="5051269at2"/>
<dbReference type="Pfam" id="PF13556">
    <property type="entry name" value="HTH_30"/>
    <property type="match status" value="1"/>
</dbReference>
<dbReference type="RefSeq" id="WP_045075782.1">
    <property type="nucleotide sequence ID" value="NZ_CP011005.1"/>
</dbReference>
<dbReference type="InterPro" id="IPR025736">
    <property type="entry name" value="PucR_C-HTH_dom"/>
</dbReference>